<dbReference type="GO" id="GO:0045454">
    <property type="term" value="P:cell redox homeostasis"/>
    <property type="evidence" value="ECO:0007669"/>
    <property type="project" value="TreeGrafter"/>
</dbReference>
<feature type="binding site" evidence="12">
    <location>
        <position position="43"/>
    </location>
    <ligand>
        <name>[4Fe-4S] cluster</name>
        <dbReference type="ChEBI" id="CHEBI:49883"/>
    </ligand>
</feature>
<dbReference type="AlphaFoldDB" id="A0A1X0IP14"/>
<dbReference type="Pfam" id="PF02467">
    <property type="entry name" value="Whib"/>
    <property type="match status" value="1"/>
</dbReference>
<dbReference type="GO" id="GO:0003677">
    <property type="term" value="F:DNA binding"/>
    <property type="evidence" value="ECO:0007669"/>
    <property type="project" value="UniProtKB-UniRule"/>
</dbReference>
<reference evidence="14 15" key="1">
    <citation type="submission" date="2016-12" db="EMBL/GenBank/DDBJ databases">
        <title>The new phylogeny of genus Mycobacterium.</title>
        <authorList>
            <person name="Tortoli E."/>
            <person name="Trovato A."/>
            <person name="Cirillo D.M."/>
        </authorList>
    </citation>
    <scope>NUCLEOTIDE SEQUENCE [LARGE SCALE GENOMIC DNA]</scope>
    <source>
        <strain evidence="14 15">CCUG 66554</strain>
    </source>
</reference>
<comment type="caution">
    <text evidence="14">The sequence shown here is derived from an EMBL/GenBank/DDBJ whole genome shotgun (WGS) entry which is preliminary data.</text>
</comment>
<dbReference type="InterPro" id="IPR034768">
    <property type="entry name" value="4FE4S_WBL"/>
</dbReference>
<comment type="function">
    <text evidence="12">Acts as a transcriptional regulator. Probably redox-responsive. The apo- but not holo-form probably binds DNA.</text>
</comment>
<dbReference type="GO" id="GO:0051539">
    <property type="term" value="F:4 iron, 4 sulfur cluster binding"/>
    <property type="evidence" value="ECO:0007669"/>
    <property type="project" value="UniProtKB-UniRule"/>
</dbReference>
<evidence type="ECO:0000256" key="11">
    <source>
        <dbReference type="ARBA" id="ARBA00023163"/>
    </source>
</evidence>
<evidence type="ECO:0000313" key="15">
    <source>
        <dbReference type="Proteomes" id="UP000192434"/>
    </source>
</evidence>
<evidence type="ECO:0000256" key="9">
    <source>
        <dbReference type="ARBA" id="ARBA00023125"/>
    </source>
</evidence>
<keyword evidence="3 12" id="KW-0004">4Fe-4S</keyword>
<dbReference type="GO" id="GO:0046872">
    <property type="term" value="F:metal ion binding"/>
    <property type="evidence" value="ECO:0007669"/>
    <property type="project" value="UniProtKB-KW"/>
</dbReference>
<comment type="similarity">
    <text evidence="2 12">Belongs to the WhiB family.</text>
</comment>
<sequence>MQIFITWHEEALCRGMPSEVFYSPDHERGNARLVRERRAKQICHQCPVREPCGRHAIDAREPYGVWGATTPRERQERRC</sequence>
<gene>
    <name evidence="12" type="primary">whiB</name>
    <name evidence="14" type="ORF">BST43_22530</name>
</gene>
<comment type="cofactor">
    <cofactor evidence="12">
        <name>[4Fe-4S] cluster</name>
        <dbReference type="ChEBI" id="CHEBI:49883"/>
    </cofactor>
    <text evidence="12">Binds 1 [4Fe-4S] cluster per subunit. Following nitrosylation of the [4Fe-4S] cluster binds 1 [4Fe-8(NO)] cluster per subunit.</text>
</comment>
<comment type="PTM">
    <text evidence="12">The Fe-S cluster can be nitrosylated by nitric oxide (NO).</text>
</comment>
<feature type="binding site" evidence="12">
    <location>
        <position position="13"/>
    </location>
    <ligand>
        <name>[4Fe-4S] cluster</name>
        <dbReference type="ChEBI" id="CHEBI:49883"/>
    </ligand>
</feature>
<evidence type="ECO:0000256" key="1">
    <source>
        <dbReference type="ARBA" id="ARBA00004496"/>
    </source>
</evidence>
<dbReference type="PANTHER" id="PTHR38839">
    <property type="entry name" value="TRANSCRIPTIONAL REGULATOR WHID-RELATED"/>
    <property type="match status" value="1"/>
</dbReference>
<dbReference type="PANTHER" id="PTHR38839:SF5">
    <property type="entry name" value="TRANSCRIPTIONAL REGULATOR WHID"/>
    <property type="match status" value="1"/>
</dbReference>
<feature type="binding site" evidence="12">
    <location>
        <position position="46"/>
    </location>
    <ligand>
        <name>[4Fe-4S] cluster</name>
        <dbReference type="ChEBI" id="CHEBI:49883"/>
    </ligand>
</feature>
<keyword evidence="4 12" id="KW-0963">Cytoplasm</keyword>
<proteinExistence type="inferred from homology"/>
<keyword evidence="6 12" id="KW-0408">Iron</keyword>
<dbReference type="InterPro" id="IPR003482">
    <property type="entry name" value="Whib"/>
</dbReference>
<keyword evidence="7 12" id="KW-0411">Iron-sulfur</keyword>
<keyword evidence="10 12" id="KW-1015">Disulfide bond</keyword>
<evidence type="ECO:0000256" key="7">
    <source>
        <dbReference type="ARBA" id="ARBA00023014"/>
    </source>
</evidence>
<dbReference type="HAMAP" id="MF_01479">
    <property type="entry name" value="WhiB"/>
    <property type="match status" value="1"/>
</dbReference>
<evidence type="ECO:0000313" key="14">
    <source>
        <dbReference type="EMBL" id="ORB50040.1"/>
    </source>
</evidence>
<evidence type="ECO:0000256" key="10">
    <source>
        <dbReference type="ARBA" id="ARBA00023157"/>
    </source>
</evidence>
<keyword evidence="11 12" id="KW-0804">Transcription</keyword>
<evidence type="ECO:0000256" key="6">
    <source>
        <dbReference type="ARBA" id="ARBA00023004"/>
    </source>
</evidence>
<dbReference type="GO" id="GO:0045892">
    <property type="term" value="P:negative regulation of DNA-templated transcription"/>
    <property type="evidence" value="ECO:0007669"/>
    <property type="project" value="TreeGrafter"/>
</dbReference>
<feature type="domain" description="4Fe-4S Wbl-type" evidence="13">
    <location>
        <begin position="12"/>
        <end position="76"/>
    </location>
</feature>
<dbReference type="EMBL" id="MVII01000037">
    <property type="protein sequence ID" value="ORB50040.1"/>
    <property type="molecule type" value="Genomic_DNA"/>
</dbReference>
<keyword evidence="8 12" id="KW-0805">Transcription regulation</keyword>
<organism evidence="14 15">
    <name type="scientific">Mycobacteroides saopaulense</name>
    <dbReference type="NCBI Taxonomy" id="1578165"/>
    <lineage>
        <taxon>Bacteria</taxon>
        <taxon>Bacillati</taxon>
        <taxon>Actinomycetota</taxon>
        <taxon>Actinomycetes</taxon>
        <taxon>Mycobacteriales</taxon>
        <taxon>Mycobacteriaceae</taxon>
        <taxon>Mycobacteroides</taxon>
    </lineage>
</organism>
<evidence type="ECO:0000256" key="2">
    <source>
        <dbReference type="ARBA" id="ARBA00006597"/>
    </source>
</evidence>
<dbReference type="RefSeq" id="WP_083019161.1">
    <property type="nucleotide sequence ID" value="NZ_CP010271.1"/>
</dbReference>
<dbReference type="PROSITE" id="PS51674">
    <property type="entry name" value="4FE4S_WBL"/>
    <property type="match status" value="1"/>
</dbReference>
<dbReference type="GO" id="GO:0047134">
    <property type="term" value="F:protein-disulfide reductase [NAD(P)H] activity"/>
    <property type="evidence" value="ECO:0007669"/>
    <property type="project" value="TreeGrafter"/>
</dbReference>
<evidence type="ECO:0000259" key="13">
    <source>
        <dbReference type="PROSITE" id="PS51674"/>
    </source>
</evidence>
<name>A0A1X0IP14_9MYCO</name>
<evidence type="ECO:0000256" key="3">
    <source>
        <dbReference type="ARBA" id="ARBA00022485"/>
    </source>
</evidence>
<dbReference type="Proteomes" id="UP000192434">
    <property type="component" value="Unassembled WGS sequence"/>
</dbReference>
<evidence type="ECO:0000256" key="5">
    <source>
        <dbReference type="ARBA" id="ARBA00022723"/>
    </source>
</evidence>
<accession>A0A1X0IP14</accession>
<comment type="subcellular location">
    <subcellularLocation>
        <location evidence="1 12">Cytoplasm</location>
    </subcellularLocation>
</comment>
<dbReference type="GO" id="GO:0035731">
    <property type="term" value="F:dinitrosyl-iron complex binding"/>
    <property type="evidence" value="ECO:0007669"/>
    <property type="project" value="UniProtKB-UniRule"/>
</dbReference>
<keyword evidence="5 12" id="KW-0479">Metal-binding</keyword>
<keyword evidence="9 12" id="KW-0238">DNA-binding</keyword>
<protein>
    <recommendedName>
        <fullName evidence="12">Transcriptional regulator WhiB</fullName>
    </recommendedName>
</protein>
<evidence type="ECO:0000256" key="12">
    <source>
        <dbReference type="HAMAP-Rule" id="MF_01479"/>
    </source>
</evidence>
<dbReference type="GO" id="GO:0005737">
    <property type="term" value="C:cytoplasm"/>
    <property type="evidence" value="ECO:0007669"/>
    <property type="project" value="UniProtKB-SubCell"/>
</dbReference>
<feature type="binding site" evidence="12">
    <location>
        <position position="52"/>
    </location>
    <ligand>
        <name>[4Fe-4S] cluster</name>
        <dbReference type="ChEBI" id="CHEBI:49883"/>
    </ligand>
</feature>
<evidence type="ECO:0000256" key="4">
    <source>
        <dbReference type="ARBA" id="ARBA00022490"/>
    </source>
</evidence>
<dbReference type="OrthoDB" id="4763193at2"/>
<evidence type="ECO:0000256" key="8">
    <source>
        <dbReference type="ARBA" id="ARBA00023015"/>
    </source>
</evidence>
<comment type="PTM">
    <text evidence="12">Upon Fe-S cluster removal intramolecular disulfide bonds are formed.</text>
</comment>